<evidence type="ECO:0000259" key="2">
    <source>
        <dbReference type="Pfam" id="PF20209"/>
    </source>
</evidence>
<dbReference type="OrthoDB" id="4772757at2759"/>
<dbReference type="SUPFAM" id="SSF48403">
    <property type="entry name" value="Ankyrin repeat"/>
    <property type="match status" value="1"/>
</dbReference>
<evidence type="ECO:0000256" key="1">
    <source>
        <dbReference type="PROSITE-ProRule" id="PRU00023"/>
    </source>
</evidence>
<proteinExistence type="predicted"/>
<keyword evidence="4" id="KW-1185">Reference proteome</keyword>
<dbReference type="Proteomes" id="UP000775872">
    <property type="component" value="Unassembled WGS sequence"/>
</dbReference>
<dbReference type="InterPro" id="IPR002110">
    <property type="entry name" value="Ankyrin_rpt"/>
</dbReference>
<organism evidence="3 4">
    <name type="scientific">Clonostachys solani</name>
    <dbReference type="NCBI Taxonomy" id="160281"/>
    <lineage>
        <taxon>Eukaryota</taxon>
        <taxon>Fungi</taxon>
        <taxon>Dikarya</taxon>
        <taxon>Ascomycota</taxon>
        <taxon>Pezizomycotina</taxon>
        <taxon>Sordariomycetes</taxon>
        <taxon>Hypocreomycetidae</taxon>
        <taxon>Hypocreales</taxon>
        <taxon>Bionectriaceae</taxon>
        <taxon>Clonostachys</taxon>
    </lineage>
</organism>
<evidence type="ECO:0000313" key="3">
    <source>
        <dbReference type="EMBL" id="CAH0055789.1"/>
    </source>
</evidence>
<comment type="caution">
    <text evidence="3">The sequence shown here is derived from an EMBL/GenBank/DDBJ whole genome shotgun (WGS) entry which is preliminary data.</text>
</comment>
<keyword evidence="1" id="KW-0040">ANK repeat</keyword>
<feature type="repeat" description="ANK" evidence="1">
    <location>
        <begin position="154"/>
        <end position="186"/>
    </location>
</feature>
<protein>
    <recommendedName>
        <fullName evidence="2">DUF6570 domain-containing protein</fullName>
    </recommendedName>
</protein>
<dbReference type="EMBL" id="CABFOC020000061">
    <property type="protein sequence ID" value="CAH0055789.1"/>
    <property type="molecule type" value="Genomic_DNA"/>
</dbReference>
<dbReference type="Pfam" id="PF00023">
    <property type="entry name" value="Ank"/>
    <property type="match status" value="1"/>
</dbReference>
<dbReference type="Pfam" id="PF20209">
    <property type="entry name" value="DUF6570"/>
    <property type="match status" value="1"/>
</dbReference>
<reference evidence="3" key="1">
    <citation type="submission" date="2021-10" db="EMBL/GenBank/DDBJ databases">
        <authorList>
            <person name="Piombo E."/>
        </authorList>
    </citation>
    <scope>NUCLEOTIDE SEQUENCE</scope>
</reference>
<dbReference type="AlphaFoldDB" id="A0A9N9ZHM4"/>
<accession>A0A9N9ZHM4</accession>
<dbReference type="InterPro" id="IPR046700">
    <property type="entry name" value="DUF6570"/>
</dbReference>
<name>A0A9N9ZHM4_9HYPO</name>
<dbReference type="PROSITE" id="PS50297">
    <property type="entry name" value="ANK_REP_REGION"/>
    <property type="match status" value="1"/>
</dbReference>
<dbReference type="Gene3D" id="1.25.40.20">
    <property type="entry name" value="Ankyrin repeat-containing domain"/>
    <property type="match status" value="1"/>
</dbReference>
<sequence>MSHEGYNGGLIPTIAYAEDGITIGDEGAVRRQVVESTLAWLQRNNPHYWDVEVDEAEMVGWGAPPHDGYAAESWIDYAVSAEVSPDIVQATVGFLRDETTFQRWAQLYQADRPWDHKPGPPGASGLYYVSLGGLVGTARNITTEGADVNAQGGKHGNALQAASYKGHQEVVQLLLDKGADINVQGVPGEVAGMADLDYQVAARFYFSLPHLEYLA</sequence>
<dbReference type="SMART" id="SM00248">
    <property type="entry name" value="ANK"/>
    <property type="match status" value="2"/>
</dbReference>
<evidence type="ECO:0000313" key="4">
    <source>
        <dbReference type="Proteomes" id="UP000775872"/>
    </source>
</evidence>
<gene>
    <name evidence="3" type="ORF">CSOL1703_00018046</name>
</gene>
<feature type="domain" description="DUF6570" evidence="2">
    <location>
        <begin position="29"/>
        <end position="58"/>
    </location>
</feature>
<dbReference type="InterPro" id="IPR036770">
    <property type="entry name" value="Ankyrin_rpt-contain_sf"/>
</dbReference>
<dbReference type="PROSITE" id="PS50088">
    <property type="entry name" value="ANK_REPEAT"/>
    <property type="match status" value="1"/>
</dbReference>